<proteinExistence type="predicted"/>
<name>M3EVH1_LEPIR</name>
<evidence type="ECO:0000313" key="1">
    <source>
        <dbReference type="EMBL" id="EMF41811.1"/>
    </source>
</evidence>
<dbReference type="Pfam" id="PF07598">
    <property type="entry name" value="DUF1561"/>
    <property type="match status" value="1"/>
</dbReference>
<reference evidence="1 2" key="1">
    <citation type="submission" date="2013-01" db="EMBL/GenBank/DDBJ databases">
        <authorList>
            <person name="Harkins D.M."/>
            <person name="Durkin A.S."/>
            <person name="Brinkac L.M."/>
            <person name="Haft D.H."/>
            <person name="Selengut J.D."/>
            <person name="Sanka R."/>
            <person name="DePew J."/>
            <person name="Purushe J."/>
            <person name="Hartskeerl R.A."/>
            <person name="Ahmed A."/>
            <person name="van der Linden H."/>
            <person name="Goris M.G.A."/>
            <person name="Vinetz J.M."/>
            <person name="Sutton G.G."/>
            <person name="Nierman W.C."/>
            <person name="Fouts D.E."/>
        </authorList>
    </citation>
    <scope>NUCLEOTIDE SEQUENCE [LARGE SCALE GENOMIC DNA]</scope>
    <source>
        <strain evidence="1 2">TE 1992</strain>
    </source>
</reference>
<protein>
    <submittedName>
        <fullName evidence="1">PF07598 family protein</fullName>
    </submittedName>
</protein>
<sequence length="140" mass="15741">MYNWKKILIVVLLASIMVYLEYEMDHTLVHAASSSKTTNSIVQKPTDPPKDKPIKVNVSGGGTFCYGPNFSGGESYIIIEQCWQMHVMNARYDVFQRISYNINNTWLCITAPETVVQGEESGTMFISDLVQSTTLYKDGS</sequence>
<dbReference type="EMBL" id="AKWW02000054">
    <property type="protein sequence ID" value="EMF41811.1"/>
    <property type="molecule type" value="Genomic_DNA"/>
</dbReference>
<accession>M3EVH1</accession>
<organism evidence="1 2">
    <name type="scientific">Leptospira interrogans serovar Lora str. TE 1992</name>
    <dbReference type="NCBI Taxonomy" id="1193028"/>
    <lineage>
        <taxon>Bacteria</taxon>
        <taxon>Pseudomonadati</taxon>
        <taxon>Spirochaetota</taxon>
        <taxon>Spirochaetia</taxon>
        <taxon>Leptospirales</taxon>
        <taxon>Leptospiraceae</taxon>
        <taxon>Leptospira</taxon>
    </lineage>
</organism>
<evidence type="ECO:0000313" key="2">
    <source>
        <dbReference type="Proteomes" id="UP000011754"/>
    </source>
</evidence>
<dbReference type="AlphaFoldDB" id="M3EVH1"/>
<comment type="caution">
    <text evidence="1">The sequence shown here is derived from an EMBL/GenBank/DDBJ whole genome shotgun (WGS) entry which is preliminary data.</text>
</comment>
<dbReference type="Proteomes" id="UP000011754">
    <property type="component" value="Unassembled WGS sequence"/>
</dbReference>
<dbReference type="InterPro" id="IPR011455">
    <property type="entry name" value="DUF1561"/>
</dbReference>
<gene>
    <name evidence="1" type="ORF">LEP1GSC067_2479</name>
</gene>